<evidence type="ECO:0000256" key="1">
    <source>
        <dbReference type="SAM" id="Phobius"/>
    </source>
</evidence>
<keyword evidence="3" id="KW-1185">Reference proteome</keyword>
<keyword evidence="1" id="KW-1133">Transmembrane helix</keyword>
<feature type="transmembrane region" description="Helical" evidence="1">
    <location>
        <begin position="112"/>
        <end position="141"/>
    </location>
</feature>
<dbReference type="RefSeq" id="WP_268049389.1">
    <property type="nucleotide sequence ID" value="NZ_JAPQES010000002.1"/>
</dbReference>
<keyword evidence="1" id="KW-0812">Transmembrane</keyword>
<keyword evidence="1" id="KW-0472">Membrane</keyword>
<evidence type="ECO:0000313" key="2">
    <source>
        <dbReference type="EMBL" id="MCY6370627.1"/>
    </source>
</evidence>
<evidence type="ECO:0008006" key="4">
    <source>
        <dbReference type="Google" id="ProtNLM"/>
    </source>
</evidence>
<name>A0ABT4CNI8_9CLOT</name>
<protein>
    <recommendedName>
        <fullName evidence="4">Bacteriocin</fullName>
    </recommendedName>
</protein>
<accession>A0ABT4CNI8</accession>
<comment type="caution">
    <text evidence="2">The sequence shown here is derived from an EMBL/GenBank/DDBJ whole genome shotgun (WGS) entry which is preliminary data.</text>
</comment>
<sequence>MKKSGTPQGQLATSIVNTGIHAGVAKKVATISKHLYKTSIKYVGIQKFEYFKYSRKFISISRKMGKISGTAGLLSVALTGLQMYSNISYYGWGEGLGRSGIDILGLATGAGIGVGLVAVGAGTATGVIVCTVGSVIIGGLANEAKKIIFE</sequence>
<dbReference type="EMBL" id="JAPQES010000002">
    <property type="protein sequence ID" value="MCY6370627.1"/>
    <property type="molecule type" value="Genomic_DNA"/>
</dbReference>
<evidence type="ECO:0000313" key="3">
    <source>
        <dbReference type="Proteomes" id="UP001079657"/>
    </source>
</evidence>
<organism evidence="2 3">
    <name type="scientific">Clostridium ganghwense</name>
    <dbReference type="NCBI Taxonomy" id="312089"/>
    <lineage>
        <taxon>Bacteria</taxon>
        <taxon>Bacillati</taxon>
        <taxon>Bacillota</taxon>
        <taxon>Clostridia</taxon>
        <taxon>Eubacteriales</taxon>
        <taxon>Clostridiaceae</taxon>
        <taxon>Clostridium</taxon>
    </lineage>
</organism>
<feature type="transmembrane region" description="Helical" evidence="1">
    <location>
        <begin position="71"/>
        <end position="92"/>
    </location>
</feature>
<dbReference type="Proteomes" id="UP001079657">
    <property type="component" value="Unassembled WGS sequence"/>
</dbReference>
<reference evidence="2" key="1">
    <citation type="submission" date="2022-12" db="EMBL/GenBank/DDBJ databases">
        <authorList>
            <person name="Wang J."/>
        </authorList>
    </citation>
    <scope>NUCLEOTIDE SEQUENCE</scope>
    <source>
        <strain evidence="2">HY-42-06</strain>
    </source>
</reference>
<proteinExistence type="predicted"/>
<gene>
    <name evidence="2" type="ORF">OXH55_08285</name>
</gene>